<accession>A0ABQ7JS27</accession>
<name>A0ABQ7JS27_9FUNG</name>
<feature type="region of interest" description="Disordered" evidence="1">
    <location>
        <begin position="638"/>
        <end position="770"/>
    </location>
</feature>
<evidence type="ECO:0008006" key="4">
    <source>
        <dbReference type="Google" id="ProtNLM"/>
    </source>
</evidence>
<feature type="compositionally biased region" description="Low complexity" evidence="1">
    <location>
        <begin position="343"/>
        <end position="356"/>
    </location>
</feature>
<dbReference type="PANTHER" id="PTHR13265:SF0">
    <property type="entry name" value="HPR1"/>
    <property type="match status" value="1"/>
</dbReference>
<dbReference type="Proteomes" id="UP001194696">
    <property type="component" value="Unassembled WGS sequence"/>
</dbReference>
<evidence type="ECO:0000256" key="1">
    <source>
        <dbReference type="SAM" id="MobiDB-lite"/>
    </source>
</evidence>
<dbReference type="PANTHER" id="PTHR13265">
    <property type="entry name" value="THO COMPLEX SUBUNIT 1"/>
    <property type="match status" value="1"/>
</dbReference>
<organism evidence="2 3">
    <name type="scientific">Linnemannia gamsii</name>
    <dbReference type="NCBI Taxonomy" id="64522"/>
    <lineage>
        <taxon>Eukaryota</taxon>
        <taxon>Fungi</taxon>
        <taxon>Fungi incertae sedis</taxon>
        <taxon>Mucoromycota</taxon>
        <taxon>Mortierellomycotina</taxon>
        <taxon>Mortierellomycetes</taxon>
        <taxon>Mortierellales</taxon>
        <taxon>Mortierellaceae</taxon>
        <taxon>Linnemannia</taxon>
    </lineage>
</organism>
<reference evidence="2 3" key="1">
    <citation type="journal article" date="2020" name="Fungal Divers.">
        <title>Resolving the Mortierellaceae phylogeny through synthesis of multi-gene phylogenetics and phylogenomics.</title>
        <authorList>
            <person name="Vandepol N."/>
            <person name="Liber J."/>
            <person name="Desiro A."/>
            <person name="Na H."/>
            <person name="Kennedy M."/>
            <person name="Barry K."/>
            <person name="Grigoriev I.V."/>
            <person name="Miller A.N."/>
            <person name="O'Donnell K."/>
            <person name="Stajich J.E."/>
            <person name="Bonito G."/>
        </authorList>
    </citation>
    <scope>NUCLEOTIDE SEQUENCE [LARGE SCALE GENOMIC DNA]</scope>
    <source>
        <strain evidence="2 3">AD045</strain>
    </source>
</reference>
<feature type="compositionally biased region" description="Polar residues" evidence="1">
    <location>
        <begin position="333"/>
        <end position="342"/>
    </location>
</feature>
<feature type="compositionally biased region" description="Low complexity" evidence="1">
    <location>
        <begin position="701"/>
        <end position="728"/>
    </location>
</feature>
<keyword evidence="3" id="KW-1185">Reference proteome</keyword>
<protein>
    <recommendedName>
        <fullName evidence="4">THO complex subunit 1 transcription elongation factor-domain-containing protein</fullName>
    </recommendedName>
</protein>
<comment type="caution">
    <text evidence="2">The sequence shown here is derived from an EMBL/GenBank/DDBJ whole genome shotgun (WGS) entry which is preliminary data.</text>
</comment>
<feature type="region of interest" description="Disordered" evidence="1">
    <location>
        <begin position="322"/>
        <end position="375"/>
    </location>
</feature>
<feature type="compositionally biased region" description="Acidic residues" evidence="1">
    <location>
        <begin position="680"/>
        <end position="692"/>
    </location>
</feature>
<feature type="compositionally biased region" description="Low complexity" evidence="1">
    <location>
        <begin position="752"/>
        <end position="763"/>
    </location>
</feature>
<evidence type="ECO:0000313" key="3">
    <source>
        <dbReference type="Proteomes" id="UP001194696"/>
    </source>
</evidence>
<feature type="region of interest" description="Disordered" evidence="1">
    <location>
        <begin position="230"/>
        <end position="275"/>
    </location>
</feature>
<gene>
    <name evidence="2" type="ORF">BGZ96_011912</name>
</gene>
<proteinExistence type="predicted"/>
<dbReference type="InterPro" id="IPR021861">
    <property type="entry name" value="THO_THOC1"/>
</dbReference>
<feature type="compositionally biased region" description="Basic and acidic residues" evidence="1">
    <location>
        <begin position="259"/>
        <end position="275"/>
    </location>
</feature>
<dbReference type="Pfam" id="PF11957">
    <property type="entry name" value="efThoc1"/>
    <property type="match status" value="1"/>
</dbReference>
<dbReference type="EMBL" id="JAAAIM010000868">
    <property type="protein sequence ID" value="KAG0283696.1"/>
    <property type="molecule type" value="Genomic_DNA"/>
</dbReference>
<sequence length="770" mass="85937">MPTSTFRLPPFGPLLNTADAISRILTETKDYTSTATDLQDIKTFKNQITALDAAVKSILVPELDKYKVLDRNSLLEGAFKMKLFLIQNELGPDIDKLKDALFRCLDLLLRCSELDLVEQLTPIHLLEEVLDMQTVECGEQVYYYLESRVDIFTSGIASVKGKGLSFLRICNELLRRLSKAKNTVLCGRILMLLSSVFPITERSGVNLKGEFNTENVTLVESDDVVIVPELASTPSQSQKGDDSRVPASEAMDVDQEDGSPAKEQMEEDKPVETTKTHSQFYTDFWSLQTFFNNPNLVVNSIDNMTKLRDGIDKTLTKFATIEEEEQKSRGQRTESTSATTDVPTSEPTAESTTSQSVEKKKHSSSKDRTSPPSTYFPKFLTSPKLLQLEIVDPYFRKHILVQFLIMIQYLQSHNLAAKDAQAKITTPNRQFLSQWILDAKDREWTENTRPIILKHLKAAGLETGDSSFVSTVEEVLNDDESWVQWKAESCQPFEKPSWTADQIEQTGQKRKRLSEKMVPLKQRLGCASLTGLWSEVADREWEEPGFGSYRPPRDVDTYLHDMGFVRKREKAMLGLKYRNTGIPPEVEEQVKEKEQGRMWRAFRLGVRQYIHLYDNLKLDFESLEAAITDDKAFEEMVRQNGGKVPEPPEENAEAADQAGTQEQADAGDEAKVSQDKNGAQEDEDMKEADATEDVSTAKTDAAPVATSTSSTPSPAAAVTAEVATTGAAEDQDDKTKPVNGGSVSPTDRPTVDVDAVMDADPAPNHNLSSA</sequence>
<evidence type="ECO:0000313" key="2">
    <source>
        <dbReference type="EMBL" id="KAG0283696.1"/>
    </source>
</evidence>